<sequence length="257" mass="30498">MNNQIFICLVFICLISCEKKELSIEKGVKIEILNDEIKCIGDSCLVLRAKPIYKAMERNIAKNIITYKISNNTKGRYLFVLDEDFIDPINQYDIRSCSYCKKSKLFYNIESNDNVRALYSLERGDNFMSNNKMNPEIFRIEETKFKLNELNYSQVNNDFDFLNSIRKNSFVLYPQETKYFQTVVYLPIKEANNFDNAFSYFRFNSKKKYTFNFIYISDSTLLKKNLPKHKLEELKENNIKVFQGQLISNKVPVRFIY</sequence>
<evidence type="ECO:0000313" key="2">
    <source>
        <dbReference type="Proteomes" id="UP000199672"/>
    </source>
</evidence>
<accession>A0A1I1SLU0</accession>
<reference evidence="2" key="1">
    <citation type="submission" date="2016-10" db="EMBL/GenBank/DDBJ databases">
        <authorList>
            <person name="Varghese N."/>
            <person name="Submissions S."/>
        </authorList>
    </citation>
    <scope>NUCLEOTIDE SEQUENCE [LARGE SCALE GENOMIC DNA]</scope>
    <source>
        <strain evidence="2">CGMCC 1.10370</strain>
    </source>
</reference>
<protein>
    <submittedName>
        <fullName evidence="1">Uncharacterized protein</fullName>
    </submittedName>
</protein>
<dbReference type="STRING" id="739143.SAMN05216297_108113"/>
<proteinExistence type="predicted"/>
<dbReference type="AlphaFoldDB" id="A0A1I1SLU0"/>
<organism evidence="1 2">
    <name type="scientific">Flavobacterium phragmitis</name>
    <dbReference type="NCBI Taxonomy" id="739143"/>
    <lineage>
        <taxon>Bacteria</taxon>
        <taxon>Pseudomonadati</taxon>
        <taxon>Bacteroidota</taxon>
        <taxon>Flavobacteriia</taxon>
        <taxon>Flavobacteriales</taxon>
        <taxon>Flavobacteriaceae</taxon>
        <taxon>Flavobacterium</taxon>
    </lineage>
</organism>
<evidence type="ECO:0000313" key="1">
    <source>
        <dbReference type="EMBL" id="SFD47416.1"/>
    </source>
</evidence>
<name>A0A1I1SLU0_9FLAO</name>
<dbReference type="EMBL" id="FOMH01000008">
    <property type="protein sequence ID" value="SFD47416.1"/>
    <property type="molecule type" value="Genomic_DNA"/>
</dbReference>
<keyword evidence="2" id="KW-1185">Reference proteome</keyword>
<dbReference type="Proteomes" id="UP000199672">
    <property type="component" value="Unassembled WGS sequence"/>
</dbReference>
<dbReference type="OrthoDB" id="1363515at2"/>
<gene>
    <name evidence="1" type="ORF">SAMN05216297_108113</name>
</gene>
<dbReference type="RefSeq" id="WP_091495127.1">
    <property type="nucleotide sequence ID" value="NZ_FOMH01000008.1"/>
</dbReference>